<gene>
    <name evidence="2" type="ORF">V5799_024108</name>
</gene>
<dbReference type="SUPFAM" id="SSF56801">
    <property type="entry name" value="Acetyl-CoA synthetase-like"/>
    <property type="match status" value="1"/>
</dbReference>
<dbReference type="InterPro" id="IPR020845">
    <property type="entry name" value="AMP-binding_CS"/>
</dbReference>
<dbReference type="InterPro" id="IPR050237">
    <property type="entry name" value="ATP-dep_AMP-bd_enzyme"/>
</dbReference>
<comment type="caution">
    <text evidence="2">The sequence shown here is derived from an EMBL/GenBank/DDBJ whole genome shotgun (WGS) entry which is preliminary data.</text>
</comment>
<feature type="domain" description="AMP-dependent synthetase/ligase" evidence="1">
    <location>
        <begin position="2"/>
        <end position="153"/>
    </location>
</feature>
<proteinExistence type="predicted"/>
<dbReference type="PANTHER" id="PTHR43767:SF1">
    <property type="entry name" value="NONRIBOSOMAL PEPTIDE SYNTHASE PES1 (EUROFUNG)-RELATED"/>
    <property type="match status" value="1"/>
</dbReference>
<sequence>MQRYAVGFQQHGVLPGDRVFVHLKNSADNLIAMYSCVLAGATIVLAKTSLTEGELRYEAEDSDSTHVLTDEQYTGKVRKAVSNLSMKGLFCMGRSDGFVSASMFSELDEREFQESPVADPRSTVMAVCYTSGTTGLPKGAEFTHYNFVSCFYSIR</sequence>
<reference evidence="2 3" key="1">
    <citation type="journal article" date="2023" name="Arcadia Sci">
        <title>De novo assembly of a long-read Amblyomma americanum tick genome.</title>
        <authorList>
            <person name="Chou S."/>
            <person name="Poskanzer K.E."/>
            <person name="Rollins M."/>
            <person name="Thuy-Boun P.S."/>
        </authorList>
    </citation>
    <scope>NUCLEOTIDE SEQUENCE [LARGE SCALE GENOMIC DNA]</scope>
    <source>
        <strain evidence="2">F_SG_1</strain>
        <tissue evidence="2">Salivary glands</tissue>
    </source>
</reference>
<dbReference type="EMBL" id="JARKHS020018006">
    <property type="protein sequence ID" value="KAK8772648.1"/>
    <property type="molecule type" value="Genomic_DNA"/>
</dbReference>
<dbReference type="InterPro" id="IPR000873">
    <property type="entry name" value="AMP-dep_synth/lig_dom"/>
</dbReference>
<evidence type="ECO:0000313" key="2">
    <source>
        <dbReference type="EMBL" id="KAK8772648.1"/>
    </source>
</evidence>
<dbReference type="AlphaFoldDB" id="A0AAQ4EDG9"/>
<protein>
    <recommendedName>
        <fullName evidence="1">AMP-dependent synthetase/ligase domain-containing protein</fullName>
    </recommendedName>
</protein>
<accession>A0AAQ4EDG9</accession>
<evidence type="ECO:0000313" key="3">
    <source>
        <dbReference type="Proteomes" id="UP001321473"/>
    </source>
</evidence>
<dbReference type="Gene3D" id="3.40.50.980">
    <property type="match status" value="1"/>
</dbReference>
<evidence type="ECO:0000259" key="1">
    <source>
        <dbReference type="Pfam" id="PF00501"/>
    </source>
</evidence>
<dbReference type="Proteomes" id="UP001321473">
    <property type="component" value="Unassembled WGS sequence"/>
</dbReference>
<dbReference type="PROSITE" id="PS00455">
    <property type="entry name" value="AMP_BINDING"/>
    <property type="match status" value="1"/>
</dbReference>
<name>A0AAQ4EDG9_AMBAM</name>
<dbReference type="PANTHER" id="PTHR43767">
    <property type="entry name" value="LONG-CHAIN-FATTY-ACID--COA LIGASE"/>
    <property type="match status" value="1"/>
</dbReference>
<keyword evidence="3" id="KW-1185">Reference proteome</keyword>
<dbReference type="Pfam" id="PF00501">
    <property type="entry name" value="AMP-binding"/>
    <property type="match status" value="1"/>
</dbReference>
<organism evidence="2 3">
    <name type="scientific">Amblyomma americanum</name>
    <name type="common">Lone star tick</name>
    <dbReference type="NCBI Taxonomy" id="6943"/>
    <lineage>
        <taxon>Eukaryota</taxon>
        <taxon>Metazoa</taxon>
        <taxon>Ecdysozoa</taxon>
        <taxon>Arthropoda</taxon>
        <taxon>Chelicerata</taxon>
        <taxon>Arachnida</taxon>
        <taxon>Acari</taxon>
        <taxon>Parasitiformes</taxon>
        <taxon>Ixodida</taxon>
        <taxon>Ixodoidea</taxon>
        <taxon>Ixodidae</taxon>
        <taxon>Amblyomminae</taxon>
        <taxon>Amblyomma</taxon>
    </lineage>
</organism>